<dbReference type="SUPFAM" id="SSF48256">
    <property type="entry name" value="Citrate synthase"/>
    <property type="match status" value="1"/>
</dbReference>
<dbReference type="InterPro" id="IPR016143">
    <property type="entry name" value="Citrate_synth-like_sm_a-sub"/>
</dbReference>
<dbReference type="Gene3D" id="1.10.580.10">
    <property type="entry name" value="Citrate Synthase, domain 1"/>
    <property type="match status" value="1"/>
</dbReference>
<comment type="pathway">
    <text evidence="1">Carbohydrate metabolism; tricarboxylic acid cycle; isocitrate from oxaloacetate: step 1/2.</text>
</comment>
<gene>
    <name evidence="5" type="ORF">I6I06_17965</name>
</gene>
<dbReference type="PANTHER" id="PTHR11739:SF4">
    <property type="entry name" value="CITRATE SYNTHASE, PEROXISOMAL"/>
    <property type="match status" value="1"/>
</dbReference>
<organism evidence="5 6">
    <name type="scientific">Paraburkholderia ginsengisoli</name>
    <dbReference type="NCBI Taxonomy" id="311231"/>
    <lineage>
        <taxon>Bacteria</taxon>
        <taxon>Pseudomonadati</taxon>
        <taxon>Pseudomonadota</taxon>
        <taxon>Betaproteobacteria</taxon>
        <taxon>Burkholderiales</taxon>
        <taxon>Burkholderiaceae</taxon>
        <taxon>Paraburkholderia</taxon>
    </lineage>
</organism>
<reference evidence="5 6" key="1">
    <citation type="submission" date="2020-12" db="EMBL/GenBank/DDBJ databases">
        <title>FDA dAtabase for Regulatory Grade micrObial Sequences (FDA-ARGOS): Supporting development and validation of Infectious Disease Dx tests.</title>
        <authorList>
            <person name="Nelson B."/>
            <person name="Plummer A."/>
            <person name="Tallon L."/>
            <person name="Sadzewicz L."/>
            <person name="Zhao X."/>
            <person name="Boylan J."/>
            <person name="Ott S."/>
            <person name="Bowen H."/>
            <person name="Vavikolanu K."/>
            <person name="Mehta A."/>
            <person name="Aluvathingal J."/>
            <person name="Nadendla S."/>
            <person name="Myers T."/>
            <person name="Yan Y."/>
            <person name="Sichtig H."/>
        </authorList>
    </citation>
    <scope>NUCLEOTIDE SEQUENCE [LARGE SCALE GENOMIC DNA]</scope>
    <source>
        <strain evidence="5 6">FDAARGOS_1049</strain>
    </source>
</reference>
<evidence type="ECO:0000256" key="1">
    <source>
        <dbReference type="ARBA" id="ARBA00004751"/>
    </source>
</evidence>
<dbReference type="CDD" id="cd06100">
    <property type="entry name" value="CCL_ACL-C"/>
    <property type="match status" value="1"/>
</dbReference>
<dbReference type="GO" id="GO:0006099">
    <property type="term" value="P:tricarboxylic acid cycle"/>
    <property type="evidence" value="ECO:0007669"/>
    <property type="project" value="UniProtKB-UniPathway"/>
</dbReference>
<dbReference type="GO" id="GO:0005829">
    <property type="term" value="C:cytosol"/>
    <property type="evidence" value="ECO:0007669"/>
    <property type="project" value="TreeGrafter"/>
</dbReference>
<dbReference type="KEGG" id="pgis:I6I06_17965"/>
<evidence type="ECO:0000256" key="2">
    <source>
        <dbReference type="ARBA" id="ARBA00010566"/>
    </source>
</evidence>
<dbReference type="NCBIfam" id="NF004868">
    <property type="entry name" value="PRK06224.1-5"/>
    <property type="match status" value="1"/>
</dbReference>
<protein>
    <recommendedName>
        <fullName evidence="3">citrate synthase (unknown stereospecificity)</fullName>
        <ecNumber evidence="3">2.3.3.16</ecNumber>
    </recommendedName>
</protein>
<dbReference type="EC" id="2.3.3.16" evidence="3"/>
<name>A0A7T4N7Y7_9BURK</name>
<evidence type="ECO:0000313" key="6">
    <source>
        <dbReference type="Proteomes" id="UP000595610"/>
    </source>
</evidence>
<dbReference type="EMBL" id="CP066076">
    <property type="protein sequence ID" value="QQC66882.1"/>
    <property type="molecule type" value="Genomic_DNA"/>
</dbReference>
<proteinExistence type="inferred from homology"/>
<sequence length="272" mass="28956">MSRTPKPLIRSNIAYSTPDRIVVRGKDLPNEVLGHMNLGDFAFLQLTGKAATREQSAMFNAILITLVEHGMTPSAIAARMTYAGAPESLQAAVAAGLCGLGSVFVGSMEGACRMLSEALPDAQHDARQDGQSGAALAELEQIARDTVAAYRARGASVPGLGHPLHKPIDPRTPRLFQLAAENGMSGKYVKLMQLIGAEAERVSGKSLPINATGAIGAICCEFGFPWRIVRGFGVMARAIGLVGHIMEEGEKPMAIEIWQRIEDEASAHLREG</sequence>
<comment type="similarity">
    <text evidence="2">Belongs to the citrate synthase family.</text>
</comment>
<dbReference type="InterPro" id="IPR016142">
    <property type="entry name" value="Citrate_synth-like_lrg_a-sub"/>
</dbReference>
<accession>A0A7T4N7Y7</accession>
<dbReference type="InterPro" id="IPR036969">
    <property type="entry name" value="Citrate_synthase_sf"/>
</dbReference>
<dbReference type="UniPathway" id="UPA00223">
    <property type="reaction ID" value="UER00717"/>
</dbReference>
<dbReference type="GO" id="GO:0016829">
    <property type="term" value="F:lyase activity"/>
    <property type="evidence" value="ECO:0007669"/>
    <property type="project" value="UniProtKB-KW"/>
</dbReference>
<dbReference type="GO" id="GO:0036440">
    <property type="term" value="F:citrate synthase activity"/>
    <property type="evidence" value="ECO:0007669"/>
    <property type="project" value="UniProtKB-EC"/>
</dbReference>
<dbReference type="RefSeq" id="WP_042329567.1">
    <property type="nucleotide sequence ID" value="NZ_CP066076.1"/>
</dbReference>
<dbReference type="GO" id="GO:0005975">
    <property type="term" value="P:carbohydrate metabolic process"/>
    <property type="evidence" value="ECO:0007669"/>
    <property type="project" value="TreeGrafter"/>
</dbReference>
<evidence type="ECO:0000256" key="4">
    <source>
        <dbReference type="ARBA" id="ARBA00022679"/>
    </source>
</evidence>
<dbReference type="PANTHER" id="PTHR11739">
    <property type="entry name" value="CITRATE SYNTHASE"/>
    <property type="match status" value="1"/>
</dbReference>
<dbReference type="Gene3D" id="1.10.230.10">
    <property type="entry name" value="Cytochrome P450-Terp, domain 2"/>
    <property type="match status" value="1"/>
</dbReference>
<keyword evidence="4" id="KW-0808">Transferase</keyword>
<dbReference type="Pfam" id="PF00285">
    <property type="entry name" value="Citrate_synt"/>
    <property type="match status" value="1"/>
</dbReference>
<keyword evidence="6" id="KW-1185">Reference proteome</keyword>
<evidence type="ECO:0000313" key="5">
    <source>
        <dbReference type="EMBL" id="QQC66882.1"/>
    </source>
</evidence>
<dbReference type="AlphaFoldDB" id="A0A7T4N7Y7"/>
<evidence type="ECO:0000256" key="3">
    <source>
        <dbReference type="ARBA" id="ARBA00012972"/>
    </source>
</evidence>
<dbReference type="Proteomes" id="UP000595610">
    <property type="component" value="Chromosome 2"/>
</dbReference>
<dbReference type="InterPro" id="IPR002020">
    <property type="entry name" value="Citrate_synthase"/>
</dbReference>
<keyword evidence="5" id="KW-0456">Lyase</keyword>